<dbReference type="AlphaFoldDB" id="A0A221KFD4"/>
<gene>
    <name evidence="1" type="ORF">VITFI_CDS1984</name>
</gene>
<proteinExistence type="predicted"/>
<name>A0A221KFD4_VITFI</name>
<evidence type="ECO:0000313" key="1">
    <source>
        <dbReference type="EMBL" id="ASM77762.1"/>
    </source>
</evidence>
<sequence length="41" mass="4733">MMKNWPATMPQAIRLHSETPIIRAQWIVNNAFIILIELSSP</sequence>
<keyword evidence="2" id="KW-1185">Reference proteome</keyword>
<dbReference type="EMBL" id="CP022423">
    <property type="protein sequence ID" value="ASM77762.1"/>
    <property type="molecule type" value="Genomic_DNA"/>
</dbReference>
<organism evidence="1 2">
    <name type="scientific">Vitreoscilla filiformis</name>
    <dbReference type="NCBI Taxonomy" id="63"/>
    <lineage>
        <taxon>Bacteria</taxon>
        <taxon>Pseudomonadati</taxon>
        <taxon>Pseudomonadota</taxon>
        <taxon>Betaproteobacteria</taxon>
        <taxon>Neisseriales</taxon>
        <taxon>Neisseriaceae</taxon>
        <taxon>Vitreoscilla</taxon>
    </lineage>
</organism>
<accession>A0A221KFD4</accession>
<evidence type="ECO:0000313" key="2">
    <source>
        <dbReference type="Proteomes" id="UP000199729"/>
    </source>
</evidence>
<reference evidence="1 2" key="1">
    <citation type="submission" date="2017-07" db="EMBL/GenBank/DDBJ databases">
        <title>Complete Genome Sequence of the cosmetic ferment Vitreoscilla filiformis (ATCC15551).</title>
        <authorList>
            <person name="Contreras S."/>
            <person name="Sagory-Zalkind P."/>
            <person name="Blanquart H."/>
            <person name="Iltis A."/>
            <person name="Morand S.C."/>
        </authorList>
    </citation>
    <scope>NUCLEOTIDE SEQUENCE [LARGE SCALE GENOMIC DNA]</scope>
    <source>
        <strain evidence="1 2">ATCC 15551</strain>
    </source>
</reference>
<dbReference type="Proteomes" id="UP000199729">
    <property type="component" value="Chromosome"/>
</dbReference>
<dbReference type="KEGG" id="vff:VITFI_CDS1984"/>
<protein>
    <submittedName>
        <fullName evidence="1">Uncharacterized protein</fullName>
    </submittedName>
</protein>